<evidence type="ECO:0000256" key="7">
    <source>
        <dbReference type="ARBA" id="ARBA00033194"/>
    </source>
</evidence>
<evidence type="ECO:0000256" key="9">
    <source>
        <dbReference type="ARBA" id="ARBA00048679"/>
    </source>
</evidence>
<dbReference type="InterPro" id="IPR011009">
    <property type="entry name" value="Kinase-like_dom_sf"/>
</dbReference>
<keyword evidence="12" id="KW-1185">Reference proteome</keyword>
<proteinExistence type="predicted"/>
<dbReference type="SUPFAM" id="SSF56112">
    <property type="entry name" value="Protein kinase-like (PK-like)"/>
    <property type="match status" value="1"/>
</dbReference>
<comment type="caution">
    <text evidence="11">The sequence shown here is derived from an EMBL/GenBank/DDBJ whole genome shotgun (WGS) entry which is preliminary data.</text>
</comment>
<feature type="domain" description="Protein kinase" evidence="10">
    <location>
        <begin position="12"/>
        <end position="250"/>
    </location>
</feature>
<evidence type="ECO:0000259" key="10">
    <source>
        <dbReference type="PROSITE" id="PS50011"/>
    </source>
</evidence>
<sequence length="257" mass="28378">MSLDEIQYPPGFGLKDVVAWGSSGLIVLDAATQTVIKTPFDNEFRASIDRERLIYERLTELGGHEGLLPYYGSVDGGGLRLGYASKHDLRSFLQGENSLDPSLRLRWMIQLADTLAFIHDAGIIHGDLTTANMFLDDKLNLKLADFADSSIDSAPLLVSVTVSHEYPGDLLSTQADIFAFGSAMYELIAGERQYSSLSEVETRIRYQNKEFPDITALGSLCHIIRACWEGSYSNSKALAEDLKGKRLSYIPPTTCNT</sequence>
<keyword evidence="11" id="KW-0808">Transferase</keyword>
<evidence type="ECO:0000256" key="6">
    <source>
        <dbReference type="ARBA" id="ARBA00030980"/>
    </source>
</evidence>
<keyword evidence="11" id="KW-0418">Kinase</keyword>
<evidence type="ECO:0000313" key="12">
    <source>
        <dbReference type="Proteomes" id="UP000887229"/>
    </source>
</evidence>
<comment type="function">
    <text evidence="1">Component of the EKC/KEOPS complex that is required for the formation of a threonylcarbamoyl group on adenosine at position 37 (t(6)A37) in tRNAs that read codons beginning with adenine. The complex is probably involved in the transfer of the threonylcarbamoyl moiety of threonylcarbamoyl-AMP (TC-AMP) to the N6 group of A37. BUD32 has ATPase activity in the context of the EKC/KEOPS complex and likely plays a supporting role to the catalytic subunit KAE1. The EKC/KEOPS complex also promotes both telomere uncapping and telomere elongation. The complex is required for efficient recruitment of transcriptional coactivators.</text>
</comment>
<dbReference type="PROSITE" id="PS00109">
    <property type="entry name" value="PROTEIN_KINASE_TYR"/>
    <property type="match status" value="1"/>
</dbReference>
<dbReference type="AlphaFoldDB" id="A0A9P8CLB7"/>
<dbReference type="InterPro" id="IPR000719">
    <property type="entry name" value="Prot_kinase_dom"/>
</dbReference>
<name>A0A9P8CLB7_9HYPO</name>
<gene>
    <name evidence="11" type="ORF">F5Z01DRAFT_669137</name>
</gene>
<comment type="catalytic activity">
    <reaction evidence="9">
        <text>L-seryl-[protein] + ATP = O-phospho-L-seryl-[protein] + ADP + H(+)</text>
        <dbReference type="Rhea" id="RHEA:17989"/>
        <dbReference type="Rhea" id="RHEA-COMP:9863"/>
        <dbReference type="Rhea" id="RHEA-COMP:11604"/>
        <dbReference type="ChEBI" id="CHEBI:15378"/>
        <dbReference type="ChEBI" id="CHEBI:29999"/>
        <dbReference type="ChEBI" id="CHEBI:30616"/>
        <dbReference type="ChEBI" id="CHEBI:83421"/>
        <dbReference type="ChEBI" id="CHEBI:456216"/>
        <dbReference type="EC" id="2.7.11.1"/>
    </reaction>
</comment>
<dbReference type="GeneID" id="70295307"/>
<comment type="subunit">
    <text evidence="2">Component of the EKC/KEOPS complex composed of at least BUD32, CGI121, GON7, KAE1 and PCC1; the whole complex dimerizes.</text>
</comment>
<evidence type="ECO:0000256" key="2">
    <source>
        <dbReference type="ARBA" id="ARBA00011534"/>
    </source>
</evidence>
<dbReference type="PANTHER" id="PTHR44329">
    <property type="entry name" value="SERINE/THREONINE-PROTEIN KINASE TNNI3K-RELATED"/>
    <property type="match status" value="1"/>
</dbReference>
<protein>
    <recommendedName>
        <fullName evidence="5">EKC/KEOPS complex subunit BUD32</fullName>
        <ecNumber evidence="3">2.7.11.1</ecNumber>
    </recommendedName>
    <alternativeName>
        <fullName evidence="6 7">Atypical Serine/threonine protein kinase BUD32</fullName>
    </alternativeName>
    <alternativeName>
        <fullName evidence="4">EKC/KEOPS complex subunit bud32</fullName>
    </alternativeName>
</protein>
<dbReference type="GO" id="GO:0004674">
    <property type="term" value="F:protein serine/threonine kinase activity"/>
    <property type="evidence" value="ECO:0007669"/>
    <property type="project" value="UniProtKB-EC"/>
</dbReference>
<evidence type="ECO:0000256" key="5">
    <source>
        <dbReference type="ARBA" id="ARBA00019973"/>
    </source>
</evidence>
<accession>A0A9P8CLB7</accession>
<dbReference type="InterPro" id="IPR008266">
    <property type="entry name" value="Tyr_kinase_AS"/>
</dbReference>
<evidence type="ECO:0000256" key="3">
    <source>
        <dbReference type="ARBA" id="ARBA00012513"/>
    </source>
</evidence>
<evidence type="ECO:0000256" key="4">
    <source>
        <dbReference type="ARBA" id="ARBA00013948"/>
    </source>
</evidence>
<dbReference type="GO" id="GO:0005524">
    <property type="term" value="F:ATP binding"/>
    <property type="evidence" value="ECO:0007669"/>
    <property type="project" value="InterPro"/>
</dbReference>
<dbReference type="RefSeq" id="XP_046113375.1">
    <property type="nucleotide sequence ID" value="XM_046264404.1"/>
</dbReference>
<reference evidence="11" key="1">
    <citation type="journal article" date="2021" name="IMA Fungus">
        <title>Genomic characterization of three marine fungi, including Emericellopsis atlantica sp. nov. with signatures of a generalist lifestyle and marine biomass degradation.</title>
        <authorList>
            <person name="Hagestad O.C."/>
            <person name="Hou L."/>
            <person name="Andersen J.H."/>
            <person name="Hansen E.H."/>
            <person name="Altermark B."/>
            <person name="Li C."/>
            <person name="Kuhnert E."/>
            <person name="Cox R.J."/>
            <person name="Crous P.W."/>
            <person name="Spatafora J.W."/>
            <person name="Lail K."/>
            <person name="Amirebrahimi M."/>
            <person name="Lipzen A."/>
            <person name="Pangilinan J."/>
            <person name="Andreopoulos W."/>
            <person name="Hayes R.D."/>
            <person name="Ng V."/>
            <person name="Grigoriev I.V."/>
            <person name="Jackson S.A."/>
            <person name="Sutton T.D.S."/>
            <person name="Dobson A.D.W."/>
            <person name="Rama T."/>
        </authorList>
    </citation>
    <scope>NUCLEOTIDE SEQUENCE</scope>
    <source>
        <strain evidence="11">TS7</strain>
    </source>
</reference>
<dbReference type="Pfam" id="PF00069">
    <property type="entry name" value="Pkinase"/>
    <property type="match status" value="1"/>
</dbReference>
<dbReference type="Gene3D" id="1.10.510.10">
    <property type="entry name" value="Transferase(Phosphotransferase) domain 1"/>
    <property type="match status" value="1"/>
</dbReference>
<evidence type="ECO:0000313" key="11">
    <source>
        <dbReference type="EMBL" id="KAG9249451.1"/>
    </source>
</evidence>
<dbReference type="Proteomes" id="UP000887229">
    <property type="component" value="Unassembled WGS sequence"/>
</dbReference>
<comment type="catalytic activity">
    <reaction evidence="8">
        <text>L-threonyl-[protein] + ATP = O-phospho-L-threonyl-[protein] + ADP + H(+)</text>
        <dbReference type="Rhea" id="RHEA:46608"/>
        <dbReference type="Rhea" id="RHEA-COMP:11060"/>
        <dbReference type="Rhea" id="RHEA-COMP:11605"/>
        <dbReference type="ChEBI" id="CHEBI:15378"/>
        <dbReference type="ChEBI" id="CHEBI:30013"/>
        <dbReference type="ChEBI" id="CHEBI:30616"/>
        <dbReference type="ChEBI" id="CHEBI:61977"/>
        <dbReference type="ChEBI" id="CHEBI:456216"/>
        <dbReference type="EC" id="2.7.11.1"/>
    </reaction>
</comment>
<dbReference type="EC" id="2.7.11.1" evidence="3"/>
<dbReference type="EMBL" id="MU251308">
    <property type="protein sequence ID" value="KAG9249451.1"/>
    <property type="molecule type" value="Genomic_DNA"/>
</dbReference>
<evidence type="ECO:0000256" key="8">
    <source>
        <dbReference type="ARBA" id="ARBA00047899"/>
    </source>
</evidence>
<dbReference type="PANTHER" id="PTHR44329:SF291">
    <property type="entry name" value="PROTEIN KINASE DOMAIN-CONTAINING PROTEIN"/>
    <property type="match status" value="1"/>
</dbReference>
<dbReference type="InterPro" id="IPR051681">
    <property type="entry name" value="Ser/Thr_Kinases-Pseudokinases"/>
</dbReference>
<dbReference type="OrthoDB" id="1668230at2759"/>
<dbReference type="PROSITE" id="PS50011">
    <property type="entry name" value="PROTEIN_KINASE_DOM"/>
    <property type="match status" value="1"/>
</dbReference>
<evidence type="ECO:0000256" key="1">
    <source>
        <dbReference type="ARBA" id="ARBA00003747"/>
    </source>
</evidence>
<organism evidence="11 12">
    <name type="scientific">Emericellopsis atlantica</name>
    <dbReference type="NCBI Taxonomy" id="2614577"/>
    <lineage>
        <taxon>Eukaryota</taxon>
        <taxon>Fungi</taxon>
        <taxon>Dikarya</taxon>
        <taxon>Ascomycota</taxon>
        <taxon>Pezizomycotina</taxon>
        <taxon>Sordariomycetes</taxon>
        <taxon>Hypocreomycetidae</taxon>
        <taxon>Hypocreales</taxon>
        <taxon>Bionectriaceae</taxon>
        <taxon>Emericellopsis</taxon>
    </lineage>
</organism>